<dbReference type="GO" id="GO:0002939">
    <property type="term" value="P:tRNA N1-guanine methylation"/>
    <property type="evidence" value="ECO:0007669"/>
    <property type="project" value="TreeGrafter"/>
</dbReference>
<dbReference type="FunFam" id="3.30.300.110:FF:000001">
    <property type="entry name" value="tRNA (guanine(37)-N1)-methyltransferase"/>
    <property type="match status" value="1"/>
</dbReference>
<evidence type="ECO:0000256" key="5">
    <source>
        <dbReference type="ARBA" id="ARBA00022691"/>
    </source>
</evidence>
<dbReference type="PANTHER" id="PTHR23245:SF36">
    <property type="entry name" value="TRNA (GUANINE(37)-N1)-METHYLTRANSFERASE"/>
    <property type="match status" value="1"/>
</dbReference>
<comment type="catalytic activity">
    <reaction evidence="9 10">
        <text>guanosine(37) in tRNA + S-adenosyl-L-methionine = N(1)-methylguanosine(37) in tRNA + S-adenosyl-L-homocysteine + H(+)</text>
        <dbReference type="Rhea" id="RHEA:36899"/>
        <dbReference type="Rhea" id="RHEA-COMP:10145"/>
        <dbReference type="Rhea" id="RHEA-COMP:10147"/>
        <dbReference type="ChEBI" id="CHEBI:15378"/>
        <dbReference type="ChEBI" id="CHEBI:57856"/>
        <dbReference type="ChEBI" id="CHEBI:59789"/>
        <dbReference type="ChEBI" id="CHEBI:73542"/>
        <dbReference type="ChEBI" id="CHEBI:74269"/>
        <dbReference type="EC" id="2.1.1.228"/>
    </reaction>
</comment>
<dbReference type="Proteomes" id="UP000033483">
    <property type="component" value="Unassembled WGS sequence"/>
</dbReference>
<comment type="subunit">
    <text evidence="10">Monomer.</text>
</comment>
<comment type="caution">
    <text evidence="10">Lacks conserved residue(s) required for the propagation of feature annotation.</text>
</comment>
<keyword evidence="4 10" id="KW-0808">Transferase</keyword>
<evidence type="ECO:0000313" key="13">
    <source>
        <dbReference type="EMBL" id="KKA31154.1"/>
    </source>
</evidence>
<keyword evidence="3 10" id="KW-0489">Methyltransferase</keyword>
<dbReference type="Gene3D" id="3.30.300.110">
    <property type="entry name" value="Met-10+ protein-like domains"/>
    <property type="match status" value="1"/>
</dbReference>
<evidence type="ECO:0000256" key="10">
    <source>
        <dbReference type="HAMAP-Rule" id="MF_03152"/>
    </source>
</evidence>
<evidence type="ECO:0000256" key="3">
    <source>
        <dbReference type="ARBA" id="ARBA00022603"/>
    </source>
</evidence>
<evidence type="ECO:0000256" key="9">
    <source>
        <dbReference type="ARBA" id="ARBA00047783"/>
    </source>
</evidence>
<dbReference type="SUPFAM" id="SSF53335">
    <property type="entry name" value="S-adenosyl-L-methionine-dependent methyltransferases"/>
    <property type="match status" value="1"/>
</dbReference>
<sequence>MKRLPEDSPENKAVVAKRQATKAKTTKLEEATMLPLRAPLARAMTTLDKSLFCKTYNLSAAAIKDNKTISKYRKLMEKSDELLSLDRLSPIAADPRLEFAKRGGKCLLLKPSVKPEDPSTYGAVLAEAVKANELGVIPYELKLEYDYWSYLDVMSSIIPEDLHDEIPTGFNSVGHVVHLNLRERYLPYKSVIAQVIAEKNAGVRTVINKIDNVGAESQFRTFAYEVLRGPDDLNVEVQENNCVFAFDYAKVYWNSKLETEHTRLINLFKPGEVVADVMAGIGPFAVPAGKKGVFVWANDYNPESFKYMEKAVQRNKQVGEFVRPFNQDGREFIHFAASSVLAASRSGAMATVTTKQSRSDRQAGKPAPAPRTVPVPPVVHHFVMNLPASATTFLHHFRGLYAGHEELFTEGSGNQLPMVHVHCFAVKGDLEAAHADIVERIKEEIGVQLVVGDGEIEGQVSIHDVRDVAPKKSMYCASFRVPAAVAFEKV</sequence>
<dbReference type="PANTHER" id="PTHR23245">
    <property type="entry name" value="TRNA METHYLTRANSFERASE"/>
    <property type="match status" value="1"/>
</dbReference>
<keyword evidence="8 10" id="KW-0539">Nucleus</keyword>
<dbReference type="InterPro" id="IPR056744">
    <property type="entry name" value="TRM5/TYW2-like_N"/>
</dbReference>
<dbReference type="InterPro" id="IPR029063">
    <property type="entry name" value="SAM-dependent_MTases_sf"/>
</dbReference>
<evidence type="ECO:0000256" key="4">
    <source>
        <dbReference type="ARBA" id="ARBA00022679"/>
    </source>
</evidence>
<feature type="region of interest" description="Disordered" evidence="11">
    <location>
        <begin position="351"/>
        <end position="371"/>
    </location>
</feature>
<gene>
    <name evidence="10" type="primary">TRM5</name>
    <name evidence="13" type="ORF">TD95_004863</name>
</gene>
<dbReference type="Gene3D" id="3.40.50.150">
    <property type="entry name" value="Vaccinia Virus protein VP39"/>
    <property type="match status" value="1"/>
</dbReference>
<evidence type="ECO:0000256" key="7">
    <source>
        <dbReference type="ARBA" id="ARBA00023128"/>
    </source>
</evidence>
<keyword evidence="7 10" id="KW-0496">Mitochondrion</keyword>
<dbReference type="Pfam" id="PF02475">
    <property type="entry name" value="TRM5-TYW2_MTfase"/>
    <property type="match status" value="1"/>
</dbReference>
<evidence type="ECO:0000259" key="12">
    <source>
        <dbReference type="PROSITE" id="PS51684"/>
    </source>
</evidence>
<dbReference type="Pfam" id="PF25133">
    <property type="entry name" value="TYW2_N_2"/>
    <property type="match status" value="1"/>
</dbReference>
<dbReference type="GO" id="GO:0005759">
    <property type="term" value="C:mitochondrial matrix"/>
    <property type="evidence" value="ECO:0007669"/>
    <property type="project" value="UniProtKB-SubCell"/>
</dbReference>
<comment type="function">
    <text evidence="10">Specifically methylates the N1 position of guanosine-37 in various cytoplasmic and mitochondrial tRNAs. Methylation is not dependent on the nature of the nucleoside 5' of the target nucleoside. This is the first step in the biosynthesis of wybutosine (yW), a modified base adjacent to the anticodon of tRNAs and required for accurate decoding.</text>
</comment>
<comment type="caution">
    <text evidence="13">The sequence shown here is derived from an EMBL/GenBank/DDBJ whole genome shotgun (WGS) entry which is preliminary data.</text>
</comment>
<dbReference type="EC" id="2.1.1.228" evidence="10"/>
<dbReference type="EMBL" id="LAEV01000050">
    <property type="protein sequence ID" value="KKA31154.1"/>
    <property type="molecule type" value="Genomic_DNA"/>
</dbReference>
<organism evidence="13 14">
    <name type="scientific">Thielaviopsis punctulata</name>
    <dbReference type="NCBI Taxonomy" id="72032"/>
    <lineage>
        <taxon>Eukaryota</taxon>
        <taxon>Fungi</taxon>
        <taxon>Dikarya</taxon>
        <taxon>Ascomycota</taxon>
        <taxon>Pezizomycotina</taxon>
        <taxon>Sordariomycetes</taxon>
        <taxon>Hypocreomycetidae</taxon>
        <taxon>Microascales</taxon>
        <taxon>Ceratocystidaceae</taxon>
        <taxon>Thielaviopsis</taxon>
    </lineage>
</organism>
<keyword evidence="2 10" id="KW-0963">Cytoplasm</keyword>
<keyword evidence="6 10" id="KW-0819">tRNA processing</keyword>
<dbReference type="HAMAP" id="MF_03152">
    <property type="entry name" value="TRM5"/>
    <property type="match status" value="1"/>
</dbReference>
<keyword evidence="14" id="KW-1185">Reference proteome</keyword>
<reference evidence="13 14" key="1">
    <citation type="submission" date="2015-03" db="EMBL/GenBank/DDBJ databases">
        <authorList>
            <person name="Radwan O."/>
            <person name="Al-Naeli F.A."/>
            <person name="Rendon G.A."/>
            <person name="Fields C."/>
        </authorList>
    </citation>
    <scope>NUCLEOTIDE SEQUENCE [LARGE SCALE GENOMIC DNA]</scope>
    <source>
        <strain evidence="13">CR-DP1</strain>
    </source>
</reference>
<feature type="binding site" evidence="10">
    <location>
        <begin position="328"/>
        <end position="329"/>
    </location>
    <ligand>
        <name>S-adenosyl-L-methionine</name>
        <dbReference type="ChEBI" id="CHEBI:59789"/>
    </ligand>
</feature>
<evidence type="ECO:0000256" key="11">
    <source>
        <dbReference type="SAM" id="MobiDB-lite"/>
    </source>
</evidence>
<dbReference type="CDD" id="cd02440">
    <property type="entry name" value="AdoMet_MTases"/>
    <property type="match status" value="1"/>
</dbReference>
<feature type="binding site" evidence="10">
    <location>
        <position position="385"/>
    </location>
    <ligand>
        <name>S-adenosyl-L-methionine</name>
        <dbReference type="ChEBI" id="CHEBI:59789"/>
    </ligand>
</feature>
<evidence type="ECO:0000256" key="2">
    <source>
        <dbReference type="ARBA" id="ARBA00022490"/>
    </source>
</evidence>
<dbReference type="GO" id="GO:0070901">
    <property type="term" value="P:mitochondrial tRNA methylation"/>
    <property type="evidence" value="ECO:0007669"/>
    <property type="project" value="UniProtKB-ARBA"/>
</dbReference>
<evidence type="ECO:0000313" key="14">
    <source>
        <dbReference type="Proteomes" id="UP000033483"/>
    </source>
</evidence>
<dbReference type="InterPro" id="IPR056743">
    <property type="entry name" value="TRM5-TYW2-like_MTfase"/>
</dbReference>
<proteinExistence type="inferred from homology"/>
<dbReference type="InterPro" id="IPR025792">
    <property type="entry name" value="tRNA_Gua_MeTrfase_euk"/>
</dbReference>
<name>A0A0F4ZKN1_9PEZI</name>
<evidence type="ECO:0000256" key="6">
    <source>
        <dbReference type="ARBA" id="ARBA00022694"/>
    </source>
</evidence>
<dbReference type="OrthoDB" id="408788at2759"/>
<dbReference type="InterPro" id="IPR030382">
    <property type="entry name" value="MeTrfase_TRM5/TYW2"/>
</dbReference>
<evidence type="ECO:0000256" key="8">
    <source>
        <dbReference type="ARBA" id="ARBA00023242"/>
    </source>
</evidence>
<comment type="similarity">
    <text evidence="1">Belongs to the class I-like SAM-binding methyltransferase superfamily. TRM5/TYW2 family.</text>
</comment>
<dbReference type="PROSITE" id="PS51684">
    <property type="entry name" value="SAM_MT_TRM5_TYW2"/>
    <property type="match status" value="1"/>
</dbReference>
<feature type="domain" description="SAM-dependent methyltransferase TRM5/TYW2-type" evidence="12">
    <location>
        <begin position="170"/>
        <end position="483"/>
    </location>
</feature>
<protein>
    <recommendedName>
        <fullName evidence="10">tRNA (guanine(37)-N1)-methyltransferase</fullName>
        <ecNumber evidence="10">2.1.1.228</ecNumber>
    </recommendedName>
    <alternativeName>
        <fullName evidence="10">M1G-methyltransferase</fullName>
    </alternativeName>
    <alternativeName>
        <fullName evidence="10">tRNA [GM37] methyltransferase</fullName>
    </alternativeName>
    <alternativeName>
        <fullName evidence="10">tRNA methyltransferase 5</fullName>
    </alternativeName>
</protein>
<evidence type="ECO:0000256" key="1">
    <source>
        <dbReference type="ARBA" id="ARBA00009775"/>
    </source>
</evidence>
<keyword evidence="5 10" id="KW-0949">S-adenosyl-L-methionine</keyword>
<dbReference type="GO" id="GO:0052906">
    <property type="term" value="F:tRNA (guanine(37)-N1)-methyltransferase activity"/>
    <property type="evidence" value="ECO:0007669"/>
    <property type="project" value="UniProtKB-UniRule"/>
</dbReference>
<feature type="binding site" evidence="10">
    <location>
        <position position="261"/>
    </location>
    <ligand>
        <name>S-adenosyl-L-methionine</name>
        <dbReference type="ChEBI" id="CHEBI:59789"/>
    </ligand>
</feature>
<accession>A0A0F4ZKN1</accession>
<dbReference type="GO" id="GO:0005634">
    <property type="term" value="C:nucleus"/>
    <property type="evidence" value="ECO:0007669"/>
    <property type="project" value="UniProtKB-SubCell"/>
</dbReference>
<comment type="subcellular location">
    <subcellularLocation>
        <location evidence="10">Mitochondrion matrix</location>
    </subcellularLocation>
    <subcellularLocation>
        <location evidence="10">Nucleus</location>
    </subcellularLocation>
    <subcellularLocation>
        <location evidence="10">Cytoplasm</location>
    </subcellularLocation>
    <text evidence="10">Predominantly in the mitochondria and in the nucleus.</text>
</comment>
<dbReference type="AlphaFoldDB" id="A0A0F4ZKN1"/>
<comment type="similarity">
    <text evidence="10">Belongs to the TRM5 / TYW2 family.</text>
</comment>